<dbReference type="Pfam" id="PF03167">
    <property type="entry name" value="UDG"/>
    <property type="match status" value="1"/>
</dbReference>
<keyword evidence="6" id="KW-0479">Metal-binding</keyword>
<dbReference type="InterPro" id="IPR036895">
    <property type="entry name" value="Uracil-DNA_glycosylase-like_sf"/>
</dbReference>
<dbReference type="InterPro" id="IPR005122">
    <property type="entry name" value="Uracil-DNA_glycosylase-like"/>
</dbReference>
<evidence type="ECO:0000256" key="3">
    <source>
        <dbReference type="ARBA" id="ARBA00012030"/>
    </source>
</evidence>
<comment type="caution">
    <text evidence="13">The sequence shown here is derived from an EMBL/GenBank/DDBJ whole genome shotgun (WGS) entry which is preliminary data.</text>
</comment>
<keyword evidence="9" id="KW-0408">Iron</keyword>
<name>A0A1F7GBJ4_9BACT</name>
<dbReference type="GO" id="GO:0051539">
    <property type="term" value="F:4 iron, 4 sulfur cluster binding"/>
    <property type="evidence" value="ECO:0007669"/>
    <property type="project" value="UniProtKB-KW"/>
</dbReference>
<keyword evidence="10" id="KW-0411">Iron-sulfur</keyword>
<evidence type="ECO:0000256" key="7">
    <source>
        <dbReference type="ARBA" id="ARBA00022763"/>
    </source>
</evidence>
<evidence type="ECO:0000256" key="10">
    <source>
        <dbReference type="ARBA" id="ARBA00023014"/>
    </source>
</evidence>
<dbReference type="SMART" id="SM00986">
    <property type="entry name" value="UDG"/>
    <property type="match status" value="1"/>
</dbReference>
<dbReference type="GO" id="GO:0046872">
    <property type="term" value="F:metal ion binding"/>
    <property type="evidence" value="ECO:0007669"/>
    <property type="project" value="UniProtKB-KW"/>
</dbReference>
<evidence type="ECO:0000256" key="8">
    <source>
        <dbReference type="ARBA" id="ARBA00022801"/>
    </source>
</evidence>
<evidence type="ECO:0000256" key="6">
    <source>
        <dbReference type="ARBA" id="ARBA00022723"/>
    </source>
</evidence>
<evidence type="ECO:0000256" key="9">
    <source>
        <dbReference type="ARBA" id="ARBA00023004"/>
    </source>
</evidence>
<evidence type="ECO:0000259" key="12">
    <source>
        <dbReference type="SMART" id="SM00986"/>
    </source>
</evidence>
<proteinExistence type="inferred from homology"/>
<gene>
    <name evidence="13" type="ORF">A2690_01815</name>
</gene>
<evidence type="ECO:0000256" key="11">
    <source>
        <dbReference type="ARBA" id="ARBA00023204"/>
    </source>
</evidence>
<reference evidence="13 14" key="1">
    <citation type="journal article" date="2016" name="Nat. Commun.">
        <title>Thousands of microbial genomes shed light on interconnected biogeochemical processes in an aquifer system.</title>
        <authorList>
            <person name="Anantharaman K."/>
            <person name="Brown C.T."/>
            <person name="Hug L.A."/>
            <person name="Sharon I."/>
            <person name="Castelle C.J."/>
            <person name="Probst A.J."/>
            <person name="Thomas B.C."/>
            <person name="Singh A."/>
            <person name="Wilkins M.J."/>
            <person name="Karaoz U."/>
            <person name="Brodie E.L."/>
            <person name="Williams K.H."/>
            <person name="Hubbard S.S."/>
            <person name="Banfield J.F."/>
        </authorList>
    </citation>
    <scope>NUCLEOTIDE SEQUENCE [LARGE SCALE GENOMIC DNA]</scope>
</reference>
<evidence type="ECO:0000256" key="2">
    <source>
        <dbReference type="ARBA" id="ARBA00006521"/>
    </source>
</evidence>
<keyword evidence="7" id="KW-0227">DNA damage</keyword>
<dbReference type="SMART" id="SM00987">
    <property type="entry name" value="UreE_C"/>
    <property type="match status" value="1"/>
</dbReference>
<keyword evidence="8" id="KW-0378">Hydrolase</keyword>
<dbReference type="GO" id="GO:0006281">
    <property type="term" value="P:DNA repair"/>
    <property type="evidence" value="ECO:0007669"/>
    <property type="project" value="UniProtKB-KW"/>
</dbReference>
<dbReference type="AlphaFoldDB" id="A0A1F7GBJ4"/>
<dbReference type="EC" id="3.2.2.27" evidence="3"/>
<dbReference type="Gene3D" id="3.40.470.10">
    <property type="entry name" value="Uracil-DNA glycosylase-like domain"/>
    <property type="match status" value="1"/>
</dbReference>
<dbReference type="Proteomes" id="UP000178372">
    <property type="component" value="Unassembled WGS sequence"/>
</dbReference>
<evidence type="ECO:0000256" key="4">
    <source>
        <dbReference type="ARBA" id="ARBA00019403"/>
    </source>
</evidence>
<dbReference type="SUPFAM" id="SSF52141">
    <property type="entry name" value="Uracil-DNA glycosylase-like"/>
    <property type="match status" value="1"/>
</dbReference>
<dbReference type="GO" id="GO:0004844">
    <property type="term" value="F:uracil DNA N-glycosylase activity"/>
    <property type="evidence" value="ECO:0007669"/>
    <property type="project" value="UniProtKB-EC"/>
</dbReference>
<keyword evidence="5" id="KW-0004">4Fe-4S</keyword>
<evidence type="ECO:0000256" key="5">
    <source>
        <dbReference type="ARBA" id="ARBA00022485"/>
    </source>
</evidence>
<comment type="similarity">
    <text evidence="2">Belongs to the uracil-DNA glycosylase (UDG) superfamily. Type 4 (UDGa) family.</text>
</comment>
<keyword evidence="11" id="KW-0234">DNA repair</keyword>
<evidence type="ECO:0000313" key="13">
    <source>
        <dbReference type="EMBL" id="OGK16155.1"/>
    </source>
</evidence>
<accession>A0A1F7GBJ4</accession>
<protein>
    <recommendedName>
        <fullName evidence="4">Type-4 uracil-DNA glycosylase</fullName>
        <ecNumber evidence="3">3.2.2.27</ecNumber>
    </recommendedName>
</protein>
<dbReference type="NCBIfam" id="TIGR00758">
    <property type="entry name" value="UDG_fam4"/>
    <property type="match status" value="1"/>
</dbReference>
<evidence type="ECO:0000256" key="1">
    <source>
        <dbReference type="ARBA" id="ARBA00001400"/>
    </source>
</evidence>
<dbReference type="PANTHER" id="PTHR33693">
    <property type="entry name" value="TYPE-5 URACIL-DNA GLYCOSYLASE"/>
    <property type="match status" value="1"/>
</dbReference>
<feature type="domain" description="Uracil-DNA glycosylase-like" evidence="12">
    <location>
        <begin position="43"/>
        <end position="199"/>
    </location>
</feature>
<evidence type="ECO:0000313" key="14">
    <source>
        <dbReference type="Proteomes" id="UP000178372"/>
    </source>
</evidence>
<dbReference type="CDD" id="cd10030">
    <property type="entry name" value="UDG-F4_TTUDGA_SPO1dp_like"/>
    <property type="match status" value="1"/>
</dbReference>
<comment type="catalytic activity">
    <reaction evidence="1">
        <text>Hydrolyzes single-stranded DNA or mismatched double-stranded DNA and polynucleotides, releasing free uracil.</text>
        <dbReference type="EC" id="3.2.2.27"/>
    </reaction>
</comment>
<dbReference type="PANTHER" id="PTHR33693:SF1">
    <property type="entry name" value="TYPE-4 URACIL-DNA GLYCOSYLASE"/>
    <property type="match status" value="1"/>
</dbReference>
<dbReference type="InterPro" id="IPR051536">
    <property type="entry name" value="UDG_Type-4/5"/>
</dbReference>
<organism evidence="13 14">
    <name type="scientific">Candidatus Roizmanbacteria bacterium RIFCSPHIGHO2_01_FULL_39_12b</name>
    <dbReference type="NCBI Taxonomy" id="1802030"/>
    <lineage>
        <taxon>Bacteria</taxon>
        <taxon>Candidatus Roizmaniibacteriota</taxon>
    </lineage>
</organism>
<dbReference type="EMBL" id="MFZF01000020">
    <property type="protein sequence ID" value="OGK16155.1"/>
    <property type="molecule type" value="Genomic_DNA"/>
</dbReference>
<dbReference type="InterPro" id="IPR005273">
    <property type="entry name" value="Ura-DNA_glyco_family4"/>
</dbReference>
<sequence>MANINNPDDSRYKQLKQILDEILYLKDSPLYEYRKINNNKPVIGEGTHYASIMFVGEAPGENEAKQGRPFCGAAGRILDELLASIGLARNEVYITNLVKDRPPNNRDPLPDEIELYSPYLDRQIEIIQPKCIATLGRHSMKYLMEKYGLGEKLASISVIHGHKFDIKINKTKTAYIPLYHPAVALYTASKKKTLIDDFQVLKNFS</sequence>